<evidence type="ECO:0000256" key="1">
    <source>
        <dbReference type="SAM" id="MobiDB-lite"/>
    </source>
</evidence>
<sequence length="73" mass="7979">MMSRHRCPGERGDAGPALGSRTDASDAPSEQLALQRSVQHLSKQVKQLQAERLRRARDEGIAHCAHHALGDVL</sequence>
<name>A0AAW1SWV2_9CHLO</name>
<organism evidence="2 3">
    <name type="scientific">Apatococcus fuscideae</name>
    <dbReference type="NCBI Taxonomy" id="2026836"/>
    <lineage>
        <taxon>Eukaryota</taxon>
        <taxon>Viridiplantae</taxon>
        <taxon>Chlorophyta</taxon>
        <taxon>core chlorophytes</taxon>
        <taxon>Trebouxiophyceae</taxon>
        <taxon>Chlorellales</taxon>
        <taxon>Chlorellaceae</taxon>
        <taxon>Apatococcus</taxon>
    </lineage>
</organism>
<dbReference type="Proteomes" id="UP001485043">
    <property type="component" value="Unassembled WGS sequence"/>
</dbReference>
<accession>A0AAW1SWV2</accession>
<proteinExistence type="predicted"/>
<evidence type="ECO:0000313" key="2">
    <source>
        <dbReference type="EMBL" id="KAK9859855.1"/>
    </source>
</evidence>
<feature type="region of interest" description="Disordered" evidence="1">
    <location>
        <begin position="1"/>
        <end position="32"/>
    </location>
</feature>
<protein>
    <submittedName>
        <fullName evidence="2">Uncharacterized protein</fullName>
    </submittedName>
</protein>
<gene>
    <name evidence="2" type="ORF">WJX84_006652</name>
</gene>
<comment type="caution">
    <text evidence="2">The sequence shown here is derived from an EMBL/GenBank/DDBJ whole genome shotgun (WGS) entry which is preliminary data.</text>
</comment>
<dbReference type="EMBL" id="JALJOV010000861">
    <property type="protein sequence ID" value="KAK9859855.1"/>
    <property type="molecule type" value="Genomic_DNA"/>
</dbReference>
<dbReference type="AlphaFoldDB" id="A0AAW1SWV2"/>
<keyword evidence="3" id="KW-1185">Reference proteome</keyword>
<evidence type="ECO:0000313" key="3">
    <source>
        <dbReference type="Proteomes" id="UP001485043"/>
    </source>
</evidence>
<reference evidence="2 3" key="1">
    <citation type="journal article" date="2024" name="Nat. Commun.">
        <title>Phylogenomics reveals the evolutionary origins of lichenization in chlorophyte algae.</title>
        <authorList>
            <person name="Puginier C."/>
            <person name="Libourel C."/>
            <person name="Otte J."/>
            <person name="Skaloud P."/>
            <person name="Haon M."/>
            <person name="Grisel S."/>
            <person name="Petersen M."/>
            <person name="Berrin J.G."/>
            <person name="Delaux P.M."/>
            <person name="Dal Grande F."/>
            <person name="Keller J."/>
        </authorList>
    </citation>
    <scope>NUCLEOTIDE SEQUENCE [LARGE SCALE GENOMIC DNA]</scope>
    <source>
        <strain evidence="2 3">SAG 2523</strain>
    </source>
</reference>